<dbReference type="Proteomes" id="UP000007110">
    <property type="component" value="Unassembled WGS sequence"/>
</dbReference>
<accession>A0A7M7PNX4</accession>
<dbReference type="InterPro" id="IPR001494">
    <property type="entry name" value="Importin-beta_N"/>
</dbReference>
<dbReference type="InterPro" id="IPR045065">
    <property type="entry name" value="XPO1/5"/>
</dbReference>
<dbReference type="GO" id="GO:0003723">
    <property type="term" value="F:RNA binding"/>
    <property type="evidence" value="ECO:0000318"/>
    <property type="project" value="GO_Central"/>
</dbReference>
<dbReference type="InterPro" id="IPR013598">
    <property type="entry name" value="Exportin-1/Importin-b-like"/>
</dbReference>
<keyword evidence="5" id="KW-1185">Reference proteome</keyword>
<dbReference type="Pfam" id="PF08389">
    <property type="entry name" value="Xpo1"/>
    <property type="match status" value="1"/>
</dbReference>
<comment type="similarity">
    <text evidence="1">Belongs to the exportin family.</text>
</comment>
<dbReference type="OrthoDB" id="2215036at2759"/>
<dbReference type="EnsemblMetazoa" id="XM_030998811">
    <property type="protein sequence ID" value="XP_030854671"/>
    <property type="gene ID" value="LOC592021"/>
</dbReference>
<dbReference type="GO" id="GO:0005049">
    <property type="term" value="F:nuclear export signal receptor activity"/>
    <property type="evidence" value="ECO:0000318"/>
    <property type="project" value="GO_Central"/>
</dbReference>
<feature type="domain" description="Importin N-terminal" evidence="3">
    <location>
        <begin position="30"/>
        <end position="97"/>
    </location>
</feature>
<protein>
    <recommendedName>
        <fullName evidence="3">Importin N-terminal domain-containing protein</fullName>
    </recommendedName>
</protein>
<dbReference type="InterPro" id="IPR011989">
    <property type="entry name" value="ARM-like"/>
</dbReference>
<dbReference type="InParanoid" id="A0A7M7PNX4"/>
<dbReference type="AlphaFoldDB" id="A0A7M7PNX4"/>
<dbReference type="PANTHER" id="PTHR11223">
    <property type="entry name" value="EXPORTIN 1/5"/>
    <property type="match status" value="1"/>
</dbReference>
<dbReference type="SMART" id="SM00913">
    <property type="entry name" value="IBN_N"/>
    <property type="match status" value="1"/>
</dbReference>
<dbReference type="KEGG" id="spu:592021"/>
<dbReference type="InterPro" id="IPR045478">
    <property type="entry name" value="Exportin-5_C"/>
</dbReference>
<dbReference type="RefSeq" id="XP_030854671.1">
    <property type="nucleotide sequence ID" value="XM_030998811.1"/>
</dbReference>
<dbReference type="GO" id="GO:0031267">
    <property type="term" value="F:small GTPase binding"/>
    <property type="evidence" value="ECO:0007669"/>
    <property type="project" value="InterPro"/>
</dbReference>
<sequence>MELEEQTLQLIDAVNVTMNPVIDQESRMKAYQICENFKETSPHCVACGALLTDTKHSPVIRHFGLQLLEHFVRFKWNDATGEQKLQFKNLILEMITKKSTNVLEEENYIKEGLVKIVVEMIKREWPQQWPSLLEELDQMCQIGDSQTELVLLILLRLVEDVVSFHNVQQSRRRKDLWQALTSNMAQISSFLIKVLEMYSEKYQSLETSAPQSNEAKSACKVTQTVLVTLCGFVEWMDAKHLFKEENRLLIFLYQLLRNEELKMLAAECLQLIVHRKGKIEERKPLMVLFCDVAMTELFNAAVKACSAGLDEKNHLFVKKLCQVITGLGSQMCAIWAIEGEVFEPPSNLASYLKTLYSFTQHASTHVCHLTSASWMAFLRHEHMPRTQAVLEIIPNLCQTYISTSQKIGYPSRNDSPACAYARIDFDSDDEFFHFFAAHRYYQLEILRHATGLCPETTFSIAARWLQELLAAPLEREEGKELCTNHSPSTIKWDAMSSYLDSVITTLIKKDQLPTQQAIELIQATLNCKIEDPVILSFQLTCISTLFPVLHHSNQHVEGVLDKLFAAAVYSWPGLTKKTRTRSVQNVRRHACSAMVKMCRDHQTLMLPHFEKIYTQVKRLCSDPEQLTQLERVTLSEALILINNGLHNWNRQSALIAEIMKPITEVWLSPHITEIIQSPESFIHNIGLDHPSDAQPNQEDVHNKNRAQIFSCISTSQAVVKRSCWPSDPQVAAAGGFISGHLPSGAPIYKNPSTPHILPILPNLFTLARTLNAMWSPECRGKVCPEYTKSYNMTENERNTILGLYGNSTEIPTNKPVVEKVQIFLTVVYETTCHLFADCFQSLGYEFFAAEGLSSQLLESIFTNLHHLPDYRLRHIIRVVTKGFVQSCPRECWQSVLVPVMTGLTSFMVHRLNQQWAIILQRAESGEAREEQNDEQETQEVLEDHLTRTVTKEFMELLGNLCWSNNRTSSSSVTVKEEGGGGGGGELEMETEEAMEQGEGGAGNSAKSEPATISDLGKVILQNERLCESIVTCIYTAMSWPDSGVCMKACRLSWLIVQELATRPLLPEAVTHLYTSILRGLQIHGEHDTCRAELVYRAMNHYELLREKFPVLTEVMLSLPHCTQPALQKFHEKVPSSKPSEKKKREAFKSFIQSFIGVPVSQKFKRKEVIRDLPAIFKPMKPKLNVVDASVGAEEAGLVMLFASDADL</sequence>
<reference evidence="5" key="1">
    <citation type="submission" date="2015-02" db="EMBL/GenBank/DDBJ databases">
        <title>Genome sequencing for Strongylocentrotus purpuratus.</title>
        <authorList>
            <person name="Murali S."/>
            <person name="Liu Y."/>
            <person name="Vee V."/>
            <person name="English A."/>
            <person name="Wang M."/>
            <person name="Skinner E."/>
            <person name="Han Y."/>
            <person name="Muzny D.M."/>
            <person name="Worley K.C."/>
            <person name="Gibbs R.A."/>
        </authorList>
    </citation>
    <scope>NUCLEOTIDE SEQUENCE</scope>
</reference>
<evidence type="ECO:0000259" key="3">
    <source>
        <dbReference type="SMART" id="SM00913"/>
    </source>
</evidence>
<dbReference type="GeneID" id="592021"/>
<dbReference type="InterPro" id="IPR016024">
    <property type="entry name" value="ARM-type_fold"/>
</dbReference>
<dbReference type="GO" id="GO:0005634">
    <property type="term" value="C:nucleus"/>
    <property type="evidence" value="ECO:0000318"/>
    <property type="project" value="GO_Central"/>
</dbReference>
<dbReference type="PANTHER" id="PTHR11223:SF3">
    <property type="entry name" value="EXPORTIN-5"/>
    <property type="match status" value="1"/>
</dbReference>
<evidence type="ECO:0000313" key="5">
    <source>
        <dbReference type="Proteomes" id="UP000007110"/>
    </source>
</evidence>
<feature type="compositionally biased region" description="Acidic residues" evidence="2">
    <location>
        <begin position="986"/>
        <end position="995"/>
    </location>
</feature>
<reference evidence="4" key="2">
    <citation type="submission" date="2021-01" db="UniProtKB">
        <authorList>
            <consortium name="EnsemblMetazoa"/>
        </authorList>
    </citation>
    <scope>IDENTIFICATION</scope>
</reference>
<dbReference type="Gene3D" id="1.25.10.10">
    <property type="entry name" value="Leucine-rich Repeat Variant"/>
    <property type="match status" value="1"/>
</dbReference>
<proteinExistence type="inferred from homology"/>
<dbReference type="GO" id="GO:0005737">
    <property type="term" value="C:cytoplasm"/>
    <property type="evidence" value="ECO:0000318"/>
    <property type="project" value="GO_Central"/>
</dbReference>
<dbReference type="Pfam" id="PF03810">
    <property type="entry name" value="IBN_N"/>
    <property type="match status" value="1"/>
</dbReference>
<dbReference type="GO" id="GO:0006405">
    <property type="term" value="P:RNA export from nucleus"/>
    <property type="evidence" value="ECO:0000318"/>
    <property type="project" value="GO_Central"/>
</dbReference>
<evidence type="ECO:0000256" key="2">
    <source>
        <dbReference type="SAM" id="MobiDB-lite"/>
    </source>
</evidence>
<dbReference type="GO" id="GO:0006611">
    <property type="term" value="P:protein export from nucleus"/>
    <property type="evidence" value="ECO:0007669"/>
    <property type="project" value="InterPro"/>
</dbReference>
<evidence type="ECO:0000256" key="1">
    <source>
        <dbReference type="ARBA" id="ARBA00009466"/>
    </source>
</evidence>
<dbReference type="Pfam" id="PF19273">
    <property type="entry name" value="Exportin-5"/>
    <property type="match status" value="1"/>
</dbReference>
<evidence type="ECO:0000313" key="4">
    <source>
        <dbReference type="EnsemblMetazoa" id="XP_030854671"/>
    </source>
</evidence>
<organism evidence="4 5">
    <name type="scientific">Strongylocentrotus purpuratus</name>
    <name type="common">Purple sea urchin</name>
    <dbReference type="NCBI Taxonomy" id="7668"/>
    <lineage>
        <taxon>Eukaryota</taxon>
        <taxon>Metazoa</taxon>
        <taxon>Echinodermata</taxon>
        <taxon>Eleutherozoa</taxon>
        <taxon>Echinozoa</taxon>
        <taxon>Echinoidea</taxon>
        <taxon>Euechinoidea</taxon>
        <taxon>Echinacea</taxon>
        <taxon>Camarodonta</taxon>
        <taxon>Echinidea</taxon>
        <taxon>Strongylocentrotidae</taxon>
        <taxon>Strongylocentrotus</taxon>
    </lineage>
</organism>
<dbReference type="SUPFAM" id="SSF48371">
    <property type="entry name" value="ARM repeat"/>
    <property type="match status" value="1"/>
</dbReference>
<feature type="region of interest" description="Disordered" evidence="2">
    <location>
        <begin position="970"/>
        <end position="1008"/>
    </location>
</feature>
<name>A0A7M7PNX4_STRPU</name>
<dbReference type="CTD" id="57510"/>
<dbReference type="OMA" id="IAKRSWG"/>